<dbReference type="InterPro" id="IPR024738">
    <property type="entry name" value="Hfi1/Tada1"/>
</dbReference>
<accession>A0A0A9F575</accession>
<dbReference type="PANTHER" id="PTHR21277">
    <property type="entry name" value="TRANSCRIPTIONAL ADAPTER 1"/>
    <property type="match status" value="1"/>
</dbReference>
<keyword evidence="3" id="KW-0804">Transcription</keyword>
<dbReference type="GO" id="GO:0006357">
    <property type="term" value="P:regulation of transcription by RNA polymerase II"/>
    <property type="evidence" value="ECO:0007669"/>
    <property type="project" value="TreeGrafter"/>
</dbReference>
<evidence type="ECO:0000256" key="1">
    <source>
        <dbReference type="ARBA" id="ARBA00004123"/>
    </source>
</evidence>
<comment type="subcellular location">
    <subcellularLocation>
        <location evidence="1">Nucleus</location>
    </subcellularLocation>
</comment>
<name>A0A0A9F575_ARUDO</name>
<keyword evidence="4" id="KW-0539">Nucleus</keyword>
<sequence>MEKAAETLGLAGVTMDCAELLNSDLDKYLKNLIRSSVELIGTSVQRDARKGIPYKQQAYGKQINGVRLPNHVHMHSGSGPSGVTNEITSNHLISINDFKVAMQLNPQQLGEDWPVLLEKIYLRSLEEND</sequence>
<dbReference type="Pfam" id="PF12767">
    <property type="entry name" value="SAGA-Tad1"/>
    <property type="match status" value="1"/>
</dbReference>
<evidence type="ECO:0000256" key="3">
    <source>
        <dbReference type="ARBA" id="ARBA00023163"/>
    </source>
</evidence>
<evidence type="ECO:0000256" key="4">
    <source>
        <dbReference type="ARBA" id="ARBA00023242"/>
    </source>
</evidence>
<proteinExistence type="predicted"/>
<protein>
    <submittedName>
        <fullName evidence="5">Uncharacterized protein</fullName>
    </submittedName>
</protein>
<dbReference type="PANTHER" id="PTHR21277:SF5">
    <property type="entry name" value="TRANSCRIPTIONAL ADAPTER 1"/>
    <property type="match status" value="1"/>
</dbReference>
<dbReference type="AlphaFoldDB" id="A0A0A9F575"/>
<reference evidence="5" key="2">
    <citation type="journal article" date="2015" name="Data Brief">
        <title>Shoot transcriptome of the giant reed, Arundo donax.</title>
        <authorList>
            <person name="Barrero R.A."/>
            <person name="Guerrero F.D."/>
            <person name="Moolhuijzen P."/>
            <person name="Goolsby J.A."/>
            <person name="Tidwell J."/>
            <person name="Bellgard S.E."/>
            <person name="Bellgard M.I."/>
        </authorList>
    </citation>
    <scope>NUCLEOTIDE SEQUENCE</scope>
    <source>
        <tissue evidence="5">Shoot tissue taken approximately 20 cm above the soil surface</tissue>
    </source>
</reference>
<evidence type="ECO:0000256" key="2">
    <source>
        <dbReference type="ARBA" id="ARBA00023015"/>
    </source>
</evidence>
<dbReference type="GO" id="GO:0000124">
    <property type="term" value="C:SAGA complex"/>
    <property type="evidence" value="ECO:0007669"/>
    <property type="project" value="UniProtKB-ARBA"/>
</dbReference>
<reference evidence="5" key="1">
    <citation type="submission" date="2014-09" db="EMBL/GenBank/DDBJ databases">
        <authorList>
            <person name="Magalhaes I.L.F."/>
            <person name="Oliveira U."/>
            <person name="Santos F.R."/>
            <person name="Vidigal T.H.D.A."/>
            <person name="Brescovit A.D."/>
            <person name="Santos A.J."/>
        </authorList>
    </citation>
    <scope>NUCLEOTIDE SEQUENCE</scope>
    <source>
        <tissue evidence="5">Shoot tissue taken approximately 20 cm above the soil surface</tissue>
    </source>
</reference>
<dbReference type="GO" id="GO:0003713">
    <property type="term" value="F:transcription coactivator activity"/>
    <property type="evidence" value="ECO:0007669"/>
    <property type="project" value="TreeGrafter"/>
</dbReference>
<evidence type="ECO:0000313" key="5">
    <source>
        <dbReference type="EMBL" id="JAE03438.1"/>
    </source>
</evidence>
<organism evidence="5">
    <name type="scientific">Arundo donax</name>
    <name type="common">Giant reed</name>
    <name type="synonym">Donax arundinaceus</name>
    <dbReference type="NCBI Taxonomy" id="35708"/>
    <lineage>
        <taxon>Eukaryota</taxon>
        <taxon>Viridiplantae</taxon>
        <taxon>Streptophyta</taxon>
        <taxon>Embryophyta</taxon>
        <taxon>Tracheophyta</taxon>
        <taxon>Spermatophyta</taxon>
        <taxon>Magnoliopsida</taxon>
        <taxon>Liliopsida</taxon>
        <taxon>Poales</taxon>
        <taxon>Poaceae</taxon>
        <taxon>PACMAD clade</taxon>
        <taxon>Arundinoideae</taxon>
        <taxon>Arundineae</taxon>
        <taxon>Arundo</taxon>
    </lineage>
</organism>
<keyword evidence="2" id="KW-0805">Transcription regulation</keyword>
<dbReference type="GO" id="GO:0005634">
    <property type="term" value="C:nucleus"/>
    <property type="evidence" value="ECO:0007669"/>
    <property type="project" value="UniProtKB-SubCell"/>
</dbReference>
<dbReference type="EMBL" id="GBRH01194458">
    <property type="protein sequence ID" value="JAE03438.1"/>
    <property type="molecule type" value="Transcribed_RNA"/>
</dbReference>